<gene>
    <name evidence="1" type="ORF">LEP1GSC125_2022</name>
</gene>
<dbReference type="Proteomes" id="UP000001343">
    <property type="component" value="Unassembled WGS sequence"/>
</dbReference>
<reference evidence="1 2" key="1">
    <citation type="journal article" date="2014" name="Int. J. Syst. Evol. Microbiol.">
        <title>Leptospira mayottensis sp. nov., a pathogenic species of the genus Leptospira isolated from humans.</title>
        <authorList>
            <person name="Bourhy P."/>
            <person name="Collet L."/>
            <person name="Brisse S."/>
            <person name="Picardeau M."/>
        </authorList>
    </citation>
    <scope>NUCLEOTIDE SEQUENCE [LARGE SCALE GENOMIC DNA]</scope>
    <source>
        <strain evidence="1 2">200901122</strain>
    </source>
</reference>
<proteinExistence type="predicted"/>
<protein>
    <submittedName>
        <fullName evidence="1">Uncharacterized protein</fullName>
    </submittedName>
</protein>
<evidence type="ECO:0000313" key="1">
    <source>
        <dbReference type="EMBL" id="EKS01058.1"/>
    </source>
</evidence>
<accession>A0AA87MR21</accession>
<organism evidence="1 2">
    <name type="scientific">Leptospira mayottensis 200901122</name>
    <dbReference type="NCBI Taxonomy" id="1193010"/>
    <lineage>
        <taxon>Bacteria</taxon>
        <taxon>Pseudomonadati</taxon>
        <taxon>Spirochaetota</taxon>
        <taxon>Spirochaetia</taxon>
        <taxon>Leptospirales</taxon>
        <taxon>Leptospiraceae</taxon>
        <taxon>Leptospira</taxon>
    </lineage>
</organism>
<evidence type="ECO:0000313" key="2">
    <source>
        <dbReference type="Proteomes" id="UP000001343"/>
    </source>
</evidence>
<dbReference type="EMBL" id="AKWM02000025">
    <property type="protein sequence ID" value="EKS01058.1"/>
    <property type="molecule type" value="Genomic_DNA"/>
</dbReference>
<dbReference type="AlphaFoldDB" id="A0AA87MR21"/>
<name>A0AA87MR21_9LEPT</name>
<comment type="caution">
    <text evidence="1">The sequence shown here is derived from an EMBL/GenBank/DDBJ whole genome shotgun (WGS) entry which is preliminary data.</text>
</comment>
<sequence>MNFSGLIPKPSQGFISFQYTLWEFNFETYLLFHLYDSVDSIRHYIRLSNALDFG</sequence>